<dbReference type="Pfam" id="PF16326">
    <property type="entry name" value="ABC_tran_CTD"/>
    <property type="match status" value="1"/>
</dbReference>
<keyword evidence="2 5" id="KW-0067">ATP-binding</keyword>
<dbReference type="InterPro" id="IPR051309">
    <property type="entry name" value="ABCF_ATPase"/>
</dbReference>
<dbReference type="SUPFAM" id="SSF52540">
    <property type="entry name" value="P-loop containing nucleoside triphosphate hydrolases"/>
    <property type="match status" value="2"/>
</dbReference>
<evidence type="ECO:0000256" key="2">
    <source>
        <dbReference type="ARBA" id="ARBA00022840"/>
    </source>
</evidence>
<dbReference type="GO" id="GO:0003677">
    <property type="term" value="F:DNA binding"/>
    <property type="evidence" value="ECO:0007669"/>
    <property type="project" value="InterPro"/>
</dbReference>
<dbReference type="InterPro" id="IPR032781">
    <property type="entry name" value="ABC_tran_Xtn"/>
</dbReference>
<dbReference type="Gene3D" id="3.40.50.300">
    <property type="entry name" value="P-loop containing nucleotide triphosphate hydrolases"/>
    <property type="match status" value="2"/>
</dbReference>
<organism evidence="5 6">
    <name type="scientific">Urbifossiella limnaea</name>
    <dbReference type="NCBI Taxonomy" id="2528023"/>
    <lineage>
        <taxon>Bacteria</taxon>
        <taxon>Pseudomonadati</taxon>
        <taxon>Planctomycetota</taxon>
        <taxon>Planctomycetia</taxon>
        <taxon>Gemmatales</taxon>
        <taxon>Gemmataceae</taxon>
        <taxon>Urbifossiella</taxon>
    </lineage>
</organism>
<dbReference type="EMBL" id="CP036273">
    <property type="protein sequence ID" value="QDU24264.1"/>
    <property type="molecule type" value="Genomic_DNA"/>
</dbReference>
<dbReference type="Gene3D" id="1.10.287.380">
    <property type="entry name" value="Valyl-tRNA synthetase, C-terminal domain"/>
    <property type="match status" value="1"/>
</dbReference>
<dbReference type="Pfam" id="PF12848">
    <property type="entry name" value="ABC_tran_Xtn"/>
    <property type="match status" value="1"/>
</dbReference>
<dbReference type="CDD" id="cd03221">
    <property type="entry name" value="ABCF_EF-3"/>
    <property type="match status" value="2"/>
</dbReference>
<dbReference type="OrthoDB" id="9760950at2"/>
<sequence>MLLLSCTNLSRGYGATPLFDGVTFEVHAGERIGFVGPNGAGKSTLLRCLTHPDEADSGIVTLHAGARLGTLQQVAEFAPGRTLFAEAKSAFDELLATQKEFERVAEQLAATTDDTQRRLLSQKFDRLAELLRHHDAYELDHKVESVLSGLGFREPDFTRDVVTFSGGQQRRLLLAKLLLSAPDVMLLDEPSNHLDIDTTRWLEDYLARQPEGMIVVSHDRYFLDKVVNKIFELHDRKITSYPGNYHQYVRLRDERYERQLKEYEARREYVEKQEEYIRKNHYGQLAKQAQSRMKALDKLDDVEKPTRVSGPRIAFQSVSRSGDVVFTAEELTKRYGDKVLFDELNFDLPRGKRLAIMGPNGSGKTTLLRILLGDEEPTSGKVRRGHLVFPGYLDQHLKVLDEEKTVMRAVWPDDEPDHTEQKMRDLLGHFGLHGETVEQPVKSLSGGERSRAALAKLTVNGVNLLILDEPTNHLDLWACDALEEALKAFGGTVIVVTHDRYFLNRVADLLIVLDGAGGSELVYGNYDTFELLRQAREKADAASGRRESAVSSSPTTDAKPAKRKRVYPYRKVPDLEADIAATEAKVAALEAALQSPDVYRDAPKLKQTTTDLEAAKAALARLYLHWEEAVELNG</sequence>
<evidence type="ECO:0000259" key="4">
    <source>
        <dbReference type="PROSITE" id="PS50893"/>
    </source>
</evidence>
<keyword evidence="1" id="KW-0547">Nucleotide-binding</keyword>
<dbReference type="AlphaFoldDB" id="A0A517Y3L3"/>
<dbReference type="Proteomes" id="UP000319576">
    <property type="component" value="Chromosome"/>
</dbReference>
<dbReference type="FunFam" id="3.40.50.300:FF:000011">
    <property type="entry name" value="Putative ABC transporter ATP-binding component"/>
    <property type="match status" value="1"/>
</dbReference>
<dbReference type="PROSITE" id="PS50893">
    <property type="entry name" value="ABC_TRANSPORTER_2"/>
    <property type="match status" value="2"/>
</dbReference>
<dbReference type="RefSeq" id="WP_145244432.1">
    <property type="nucleotide sequence ID" value="NZ_CP036273.1"/>
</dbReference>
<evidence type="ECO:0000313" key="6">
    <source>
        <dbReference type="Proteomes" id="UP000319576"/>
    </source>
</evidence>
<dbReference type="SMART" id="SM00382">
    <property type="entry name" value="AAA"/>
    <property type="match status" value="2"/>
</dbReference>
<dbReference type="InterPro" id="IPR017871">
    <property type="entry name" value="ABC_transporter-like_CS"/>
</dbReference>
<proteinExistence type="predicted"/>
<name>A0A517Y3L3_9BACT</name>
<dbReference type="PANTHER" id="PTHR42855">
    <property type="entry name" value="ABC TRANSPORTER ATP-BINDING SUBUNIT"/>
    <property type="match status" value="1"/>
</dbReference>
<dbReference type="Pfam" id="PF00005">
    <property type="entry name" value="ABC_tran"/>
    <property type="match status" value="2"/>
</dbReference>
<dbReference type="PROSITE" id="PS00211">
    <property type="entry name" value="ABC_TRANSPORTER_1"/>
    <property type="match status" value="2"/>
</dbReference>
<reference evidence="5 6" key="1">
    <citation type="submission" date="2019-02" db="EMBL/GenBank/DDBJ databases">
        <title>Deep-cultivation of Planctomycetes and their phenomic and genomic characterization uncovers novel biology.</title>
        <authorList>
            <person name="Wiegand S."/>
            <person name="Jogler M."/>
            <person name="Boedeker C."/>
            <person name="Pinto D."/>
            <person name="Vollmers J."/>
            <person name="Rivas-Marin E."/>
            <person name="Kohn T."/>
            <person name="Peeters S.H."/>
            <person name="Heuer A."/>
            <person name="Rast P."/>
            <person name="Oberbeckmann S."/>
            <person name="Bunk B."/>
            <person name="Jeske O."/>
            <person name="Meyerdierks A."/>
            <person name="Storesund J.E."/>
            <person name="Kallscheuer N."/>
            <person name="Luecker S."/>
            <person name="Lage O.M."/>
            <person name="Pohl T."/>
            <person name="Merkel B.J."/>
            <person name="Hornburger P."/>
            <person name="Mueller R.-W."/>
            <person name="Bruemmer F."/>
            <person name="Labrenz M."/>
            <person name="Spormann A.M."/>
            <person name="Op den Camp H."/>
            <person name="Overmann J."/>
            <person name="Amann R."/>
            <person name="Jetten M.S.M."/>
            <person name="Mascher T."/>
            <person name="Medema M.H."/>
            <person name="Devos D.P."/>
            <person name="Kaster A.-K."/>
            <person name="Ovreas L."/>
            <person name="Rohde M."/>
            <person name="Galperin M.Y."/>
            <person name="Jogler C."/>
        </authorList>
    </citation>
    <scope>NUCLEOTIDE SEQUENCE [LARGE SCALE GENOMIC DNA]</scope>
    <source>
        <strain evidence="5 6">ETA_A1</strain>
    </source>
</reference>
<evidence type="ECO:0000256" key="3">
    <source>
        <dbReference type="SAM" id="MobiDB-lite"/>
    </source>
</evidence>
<dbReference type="KEGG" id="uli:ETAA1_62780"/>
<dbReference type="InterPro" id="IPR003593">
    <property type="entry name" value="AAA+_ATPase"/>
</dbReference>
<dbReference type="InterPro" id="IPR037118">
    <property type="entry name" value="Val-tRNA_synth_C_sf"/>
</dbReference>
<evidence type="ECO:0000313" key="5">
    <source>
        <dbReference type="EMBL" id="QDU24264.1"/>
    </source>
</evidence>
<dbReference type="InterPro" id="IPR032524">
    <property type="entry name" value="ABC_tran_C"/>
</dbReference>
<feature type="domain" description="ABC transporter" evidence="4">
    <location>
        <begin position="4"/>
        <end position="260"/>
    </location>
</feature>
<dbReference type="InterPro" id="IPR003439">
    <property type="entry name" value="ABC_transporter-like_ATP-bd"/>
</dbReference>
<evidence type="ECO:0000256" key="1">
    <source>
        <dbReference type="ARBA" id="ARBA00022741"/>
    </source>
</evidence>
<feature type="domain" description="ABC transporter" evidence="4">
    <location>
        <begin position="326"/>
        <end position="542"/>
    </location>
</feature>
<dbReference type="GO" id="GO:0016887">
    <property type="term" value="F:ATP hydrolysis activity"/>
    <property type="evidence" value="ECO:0007669"/>
    <property type="project" value="InterPro"/>
</dbReference>
<accession>A0A517Y3L3</accession>
<dbReference type="PANTHER" id="PTHR42855:SF2">
    <property type="entry name" value="DRUG RESISTANCE ABC TRANSPORTER,ATP-BINDING PROTEIN"/>
    <property type="match status" value="1"/>
</dbReference>
<gene>
    <name evidence="5" type="primary">yjjK</name>
    <name evidence="5" type="ORF">ETAA1_62780</name>
</gene>
<protein>
    <submittedName>
        <fullName evidence="5">Putative ABC transporter ATP-binding protein YjjK</fullName>
    </submittedName>
</protein>
<dbReference type="InterPro" id="IPR027417">
    <property type="entry name" value="P-loop_NTPase"/>
</dbReference>
<feature type="region of interest" description="Disordered" evidence="3">
    <location>
        <begin position="540"/>
        <end position="563"/>
    </location>
</feature>
<keyword evidence="6" id="KW-1185">Reference proteome</keyword>
<dbReference type="GO" id="GO:0005524">
    <property type="term" value="F:ATP binding"/>
    <property type="evidence" value="ECO:0007669"/>
    <property type="project" value="UniProtKB-KW"/>
</dbReference>